<dbReference type="AlphaFoldDB" id="A0AAD7JQ02"/>
<proteinExistence type="predicted"/>
<evidence type="ECO:0000256" key="1">
    <source>
        <dbReference type="SAM" id="MobiDB-lite"/>
    </source>
</evidence>
<accession>A0AAD7JQ02</accession>
<feature type="region of interest" description="Disordered" evidence="1">
    <location>
        <begin position="1"/>
        <end position="38"/>
    </location>
</feature>
<feature type="compositionally biased region" description="Basic and acidic residues" evidence="1">
    <location>
        <begin position="114"/>
        <end position="124"/>
    </location>
</feature>
<protein>
    <submittedName>
        <fullName evidence="2">Uncharacterized protein</fullName>
    </submittedName>
</protein>
<feature type="compositionally biased region" description="Low complexity" evidence="1">
    <location>
        <begin position="93"/>
        <end position="108"/>
    </location>
</feature>
<keyword evidence="3" id="KW-1185">Reference proteome</keyword>
<dbReference type="EMBL" id="JARJLG010000029">
    <property type="protein sequence ID" value="KAJ7767967.1"/>
    <property type="molecule type" value="Genomic_DNA"/>
</dbReference>
<reference evidence="2" key="1">
    <citation type="submission" date="2023-03" db="EMBL/GenBank/DDBJ databases">
        <title>Massive genome expansion in bonnet fungi (Mycena s.s.) driven by repeated elements and novel gene families across ecological guilds.</title>
        <authorList>
            <consortium name="Lawrence Berkeley National Laboratory"/>
            <person name="Harder C.B."/>
            <person name="Miyauchi S."/>
            <person name="Viragh M."/>
            <person name="Kuo A."/>
            <person name="Thoen E."/>
            <person name="Andreopoulos B."/>
            <person name="Lu D."/>
            <person name="Skrede I."/>
            <person name="Drula E."/>
            <person name="Henrissat B."/>
            <person name="Morin E."/>
            <person name="Kohler A."/>
            <person name="Barry K."/>
            <person name="LaButti K."/>
            <person name="Morin E."/>
            <person name="Salamov A."/>
            <person name="Lipzen A."/>
            <person name="Mereny Z."/>
            <person name="Hegedus B."/>
            <person name="Baldrian P."/>
            <person name="Stursova M."/>
            <person name="Weitz H."/>
            <person name="Taylor A."/>
            <person name="Grigoriev I.V."/>
            <person name="Nagy L.G."/>
            <person name="Martin F."/>
            <person name="Kauserud H."/>
        </authorList>
    </citation>
    <scope>NUCLEOTIDE SEQUENCE</scope>
    <source>
        <strain evidence="2">CBHHK188m</strain>
    </source>
</reference>
<evidence type="ECO:0000313" key="3">
    <source>
        <dbReference type="Proteomes" id="UP001215280"/>
    </source>
</evidence>
<dbReference type="Proteomes" id="UP001215280">
    <property type="component" value="Unassembled WGS sequence"/>
</dbReference>
<evidence type="ECO:0000313" key="2">
    <source>
        <dbReference type="EMBL" id="KAJ7767967.1"/>
    </source>
</evidence>
<feature type="region of interest" description="Disordered" evidence="1">
    <location>
        <begin position="75"/>
        <end position="134"/>
    </location>
</feature>
<gene>
    <name evidence="2" type="ORF">DFH07DRAFT_808285</name>
</gene>
<sequence>MLDCWVSNAPVPARRSREKTPVGADADGASFAGGSSYSSSKCLLRCFWSSEVFGRRPRDVCGVVGRSTDLPLPLGRTTVTISTSDEGTGDGSGMSSASSSCEGATSSGLARSRRFLEGREREEGGMGSSSDEGEGRLERRRFFLLTGVRDIDSYSGSESSGTRALERSERGVAVSATEAVWREVDALEFAESLETVELRVLDDFFALLVSFLLCLFELPRLDDVVGAIVLVCPAVWPGLTVWREAGPFDQIFALALLDNFYRVPQFFLIAFAG</sequence>
<feature type="compositionally biased region" description="Low complexity" evidence="1">
    <location>
        <begin position="23"/>
        <end position="38"/>
    </location>
</feature>
<comment type="caution">
    <text evidence="2">The sequence shown here is derived from an EMBL/GenBank/DDBJ whole genome shotgun (WGS) entry which is preliminary data.</text>
</comment>
<organism evidence="2 3">
    <name type="scientific">Mycena maculata</name>
    <dbReference type="NCBI Taxonomy" id="230809"/>
    <lineage>
        <taxon>Eukaryota</taxon>
        <taxon>Fungi</taxon>
        <taxon>Dikarya</taxon>
        <taxon>Basidiomycota</taxon>
        <taxon>Agaricomycotina</taxon>
        <taxon>Agaricomycetes</taxon>
        <taxon>Agaricomycetidae</taxon>
        <taxon>Agaricales</taxon>
        <taxon>Marasmiineae</taxon>
        <taxon>Mycenaceae</taxon>
        <taxon>Mycena</taxon>
    </lineage>
</organism>
<name>A0AAD7JQ02_9AGAR</name>